<dbReference type="Proteomes" id="UP000007800">
    <property type="component" value="Unassembled WGS sequence"/>
</dbReference>
<proteinExistence type="predicted"/>
<dbReference type="GeneID" id="9049469"/>
<accession>C5K976</accession>
<feature type="region of interest" description="Disordered" evidence="1">
    <location>
        <begin position="576"/>
        <end position="595"/>
    </location>
</feature>
<evidence type="ECO:0000256" key="1">
    <source>
        <dbReference type="SAM" id="MobiDB-lite"/>
    </source>
</evidence>
<feature type="compositionally biased region" description="Low complexity" evidence="1">
    <location>
        <begin position="479"/>
        <end position="491"/>
    </location>
</feature>
<name>C5K976_PERM5</name>
<dbReference type="EMBL" id="GG671399">
    <property type="protein sequence ID" value="EER18982.1"/>
    <property type="molecule type" value="Genomic_DNA"/>
</dbReference>
<dbReference type="OrthoDB" id="469460at2759"/>
<feature type="region of interest" description="Disordered" evidence="1">
    <location>
        <begin position="453"/>
        <end position="501"/>
    </location>
</feature>
<keyword evidence="3" id="KW-1185">Reference proteome</keyword>
<feature type="compositionally biased region" description="Basic and acidic residues" evidence="1">
    <location>
        <begin position="492"/>
        <end position="501"/>
    </location>
</feature>
<reference evidence="2 3" key="1">
    <citation type="submission" date="2008-07" db="EMBL/GenBank/DDBJ databases">
        <authorList>
            <person name="El-Sayed N."/>
            <person name="Caler E."/>
            <person name="Inman J."/>
            <person name="Amedeo P."/>
            <person name="Hass B."/>
            <person name="Wortman J."/>
        </authorList>
    </citation>
    <scope>NUCLEOTIDE SEQUENCE [LARGE SCALE GENOMIC DNA]</scope>
    <source>
        <strain evidence="3">ATCC 50983 / TXsc</strain>
    </source>
</reference>
<dbReference type="InParanoid" id="C5K976"/>
<organism evidence="3">
    <name type="scientific">Perkinsus marinus (strain ATCC 50983 / TXsc)</name>
    <dbReference type="NCBI Taxonomy" id="423536"/>
    <lineage>
        <taxon>Eukaryota</taxon>
        <taxon>Sar</taxon>
        <taxon>Alveolata</taxon>
        <taxon>Perkinsozoa</taxon>
        <taxon>Perkinsea</taxon>
        <taxon>Perkinsida</taxon>
        <taxon>Perkinsidae</taxon>
        <taxon>Perkinsus</taxon>
    </lineage>
</organism>
<sequence>MSYETGSDDPVSGTTTVHARISVPVEDLLQQLTRPSTSSSEYDDDGRKTIYFPRGYDGDLTTTVSTARMPMKARASSLVRIKYNTVSATYEVELNIDIDVPTVDVSCQILDNVPMSNIRELGNSTPTVWGAYKASNKWHKNKHHAQYFLLSGRGKQLALEPSNIDAAFSSGSLNANAPEFKPDIRHFSPPGLRCHEDVRYGEPSQLEEAANCSVDSVKGYRVSPLRLPLDTTMAVGEDRFDSWRTSTTSFAAVRAAFSLSNYLVPRFAIMSTAAVTVGHHQPFWVDPPSKRGTFHERSTTSALGTVMVPVGDLLKRITGAHYGQRGPVPCSANVRPSSGRTVASCRMSVHARASELVKIMYDSKDGAYYLQLDVEVDMPTAILGEEILAHVKPTSSSPTRDNFEEVPISQIRELGHSGTAAWQSYRTWNKWQKTKHRAVYFVRAEKTALGLPLPSSVEGPNGDSMFMNGLNANAPEFTPSSSAPSPPSDSGGADRRPSIDDQHTVGIGRCLLPSEVAALLGDDCLHHEEAFDSDLSCSPIGHPLHQHVDYHDGWRTRMPFKGDSWVPLGMDGGRSRLTSAAESSTTSSSLATANESPSRATEIYMVSMTYQNNIKAKSGFCT</sequence>
<dbReference type="AlphaFoldDB" id="C5K976"/>
<gene>
    <name evidence="2" type="ORF">Pmar_PMAR007879</name>
</gene>
<evidence type="ECO:0000313" key="2">
    <source>
        <dbReference type="EMBL" id="EER18982.1"/>
    </source>
</evidence>
<protein>
    <submittedName>
        <fullName evidence="2">Uncharacterized protein</fullName>
    </submittedName>
</protein>
<dbReference type="RefSeq" id="XP_002787186.1">
    <property type="nucleotide sequence ID" value="XM_002787140.1"/>
</dbReference>
<evidence type="ECO:0000313" key="3">
    <source>
        <dbReference type="Proteomes" id="UP000007800"/>
    </source>
</evidence>